<proteinExistence type="predicted"/>
<comment type="caution">
    <text evidence="1">The sequence shown here is derived from an EMBL/GenBank/DDBJ whole genome shotgun (WGS) entry which is preliminary data.</text>
</comment>
<organism evidence="1 2">
    <name type="scientific">Lecanicillium saksenae</name>
    <dbReference type="NCBI Taxonomy" id="468837"/>
    <lineage>
        <taxon>Eukaryota</taxon>
        <taxon>Fungi</taxon>
        <taxon>Dikarya</taxon>
        <taxon>Ascomycota</taxon>
        <taxon>Pezizomycotina</taxon>
        <taxon>Sordariomycetes</taxon>
        <taxon>Hypocreomycetidae</taxon>
        <taxon>Hypocreales</taxon>
        <taxon>Cordycipitaceae</taxon>
        <taxon>Lecanicillium</taxon>
    </lineage>
</organism>
<dbReference type="EMBL" id="JANAKD010000618">
    <property type="protein sequence ID" value="KAJ3492068.1"/>
    <property type="molecule type" value="Genomic_DNA"/>
</dbReference>
<protein>
    <submittedName>
        <fullName evidence="1">Uncharacterized protein</fullName>
    </submittedName>
</protein>
<reference evidence="1" key="1">
    <citation type="submission" date="2022-07" db="EMBL/GenBank/DDBJ databases">
        <title>Genome Sequence of Lecanicillium saksenae.</title>
        <authorList>
            <person name="Buettner E."/>
        </authorList>
    </citation>
    <scope>NUCLEOTIDE SEQUENCE</scope>
    <source>
        <strain evidence="1">VT-O1</strain>
    </source>
</reference>
<dbReference type="Proteomes" id="UP001148737">
    <property type="component" value="Unassembled WGS sequence"/>
</dbReference>
<gene>
    <name evidence="1" type="ORF">NLG97_g5473</name>
</gene>
<evidence type="ECO:0000313" key="1">
    <source>
        <dbReference type="EMBL" id="KAJ3492068.1"/>
    </source>
</evidence>
<name>A0ACC1QTP3_9HYPO</name>
<accession>A0ACC1QTP3</accession>
<evidence type="ECO:0000313" key="2">
    <source>
        <dbReference type="Proteomes" id="UP001148737"/>
    </source>
</evidence>
<sequence>MGSFNECSSSILEELVNEYVGVSGASVVRFKSGPSRIPECEDVLALTLTDESTLRSTATAVIQKLYTDLKYNLASRQGHDTLGLPRTWILFENVAGDSVSTVDSEAVKSILASRTFAASIEEQIMAIMAEVLQLSPKKVRHATSFTSVGGTARTAIEVQTQCAQKGIMLSLADILSGNDLETVTKSSFQLLKYGGAQSTEPGSGDAHQATHLACPMESWGITETQRKETISDKITLELSEKLAALGTEPFPLRKTLALLLHAALVSFRRLRPDRESIAVVVKNYYTGAHKSLSVNLHKLGELIADVRYFESLLQAAELRPGATFCGTAELIVQYEEGNLCDRDNEPQEPEDATAYLPSVFVINVHKENTSLCLQLQSPKCLDTDSLSAKWLGSCENLIKGLVVEPDAQVASKYWEEQLRDLAPATFPSRAASYERAETSITTIPVPGQVGGADGIHSIIQAAWAITLGRYNDSSDVFYDTSVARKQNIFDHEEGVSQVLPMRVAFDGTICKPLPKRVPSILQAVMWMLEPRLTL</sequence>
<keyword evidence="2" id="KW-1185">Reference proteome</keyword>